<protein>
    <submittedName>
        <fullName evidence="2">Uncharacterized protein</fullName>
    </submittedName>
</protein>
<dbReference type="KEGG" id="mls:MSLAZ_0935"/>
<evidence type="ECO:0000313" key="3">
    <source>
        <dbReference type="Proteomes" id="UP000033072"/>
    </source>
</evidence>
<keyword evidence="3" id="KW-1185">Reference proteome</keyword>
<sequence length="192" mass="21373">MKNFLAIRKHLRSGNYGDKELGIIREYLNSSIDYMIAHLERVQYNLAQSNGNGTEARIAAIEKRISQLQDEKKAIGKAEDLEDFANATESVRGVWNNIRNRTVVDTGQTACESLDKFVTKSEAVSLKLESEIESLNKTGVDTTELEAKLANYNALTDSAGENNEAAKKIYNKENATQEELQNADNDLQSALN</sequence>
<organism evidence="2 3">
    <name type="scientific">Methanosarcina lacustris Z-7289</name>
    <dbReference type="NCBI Taxonomy" id="1434111"/>
    <lineage>
        <taxon>Archaea</taxon>
        <taxon>Methanobacteriati</taxon>
        <taxon>Methanobacteriota</taxon>
        <taxon>Stenosarchaea group</taxon>
        <taxon>Methanomicrobia</taxon>
        <taxon>Methanosarcinales</taxon>
        <taxon>Methanosarcinaceae</taxon>
        <taxon>Methanosarcina</taxon>
    </lineage>
</organism>
<dbReference type="GeneID" id="24805652"/>
<dbReference type="EMBL" id="CP009515">
    <property type="protein sequence ID" value="AKB74196.1"/>
    <property type="molecule type" value="Genomic_DNA"/>
</dbReference>
<evidence type="ECO:0000256" key="1">
    <source>
        <dbReference type="SAM" id="Coils"/>
    </source>
</evidence>
<gene>
    <name evidence="2" type="ORF">MSLAZ_0935</name>
</gene>
<dbReference type="RefSeq" id="WP_232308713.1">
    <property type="nucleotide sequence ID" value="NZ_CP009515.1"/>
</dbReference>
<proteinExistence type="predicted"/>
<reference evidence="2 3" key="1">
    <citation type="submission" date="2014-07" db="EMBL/GenBank/DDBJ databases">
        <title>Methanogenic archaea and the global carbon cycle.</title>
        <authorList>
            <person name="Henriksen J.R."/>
            <person name="Luke J."/>
            <person name="Reinhart S."/>
            <person name="Benedict M.N."/>
            <person name="Youngblut N.D."/>
            <person name="Metcalf M.E."/>
            <person name="Whitaker R.J."/>
            <person name="Metcalf W.W."/>
        </authorList>
    </citation>
    <scope>NUCLEOTIDE SEQUENCE [LARGE SCALE GENOMIC DNA]</scope>
    <source>
        <strain evidence="2 3">Z-7289</strain>
    </source>
</reference>
<dbReference type="AlphaFoldDB" id="A0A0E3S277"/>
<dbReference type="HOGENOM" id="CLU_1412374_0_0_2"/>
<dbReference type="Proteomes" id="UP000033072">
    <property type="component" value="Chromosome"/>
</dbReference>
<accession>A0A0E3S277</accession>
<dbReference type="PATRIC" id="fig|1434111.4.peg.1194"/>
<evidence type="ECO:0000313" key="2">
    <source>
        <dbReference type="EMBL" id="AKB74196.1"/>
    </source>
</evidence>
<feature type="coiled-coil region" evidence="1">
    <location>
        <begin position="51"/>
        <end position="78"/>
    </location>
</feature>
<name>A0A0E3S277_9EURY</name>
<keyword evidence="1" id="KW-0175">Coiled coil</keyword>